<dbReference type="InterPro" id="IPR036995">
    <property type="entry name" value="MPG_sf"/>
</dbReference>
<dbReference type="GO" id="GO:0003905">
    <property type="term" value="F:alkylbase DNA N-glycosylase activity"/>
    <property type="evidence" value="ECO:0007669"/>
    <property type="project" value="InterPro"/>
</dbReference>
<dbReference type="NCBIfam" id="TIGR00567">
    <property type="entry name" value="3mg"/>
    <property type="match status" value="1"/>
</dbReference>
<dbReference type="GO" id="GO:0003677">
    <property type="term" value="F:DNA binding"/>
    <property type="evidence" value="ECO:0007669"/>
    <property type="project" value="InterPro"/>
</dbReference>
<dbReference type="GO" id="GO:0006284">
    <property type="term" value="P:base-excision repair"/>
    <property type="evidence" value="ECO:0007669"/>
    <property type="project" value="InterPro"/>
</dbReference>
<evidence type="ECO:0000313" key="8">
    <source>
        <dbReference type="Proteomes" id="UP000245283"/>
    </source>
</evidence>
<dbReference type="EC" id="3.2.2.-" evidence="5"/>
<dbReference type="SUPFAM" id="SSF50486">
    <property type="entry name" value="FMT C-terminal domain-like"/>
    <property type="match status" value="1"/>
</dbReference>
<dbReference type="Gene3D" id="3.10.300.10">
    <property type="entry name" value="Methylpurine-DNA glycosylase (MPG)"/>
    <property type="match status" value="1"/>
</dbReference>
<keyword evidence="2 5" id="KW-0227">DNA damage</keyword>
<keyword evidence="8" id="KW-1185">Reference proteome</keyword>
<evidence type="ECO:0000256" key="3">
    <source>
        <dbReference type="ARBA" id="ARBA00022801"/>
    </source>
</evidence>
<evidence type="ECO:0000313" key="7">
    <source>
        <dbReference type="EMBL" id="PWF24613.1"/>
    </source>
</evidence>
<dbReference type="NCBIfam" id="NF002003">
    <property type="entry name" value="PRK00802.1-3"/>
    <property type="match status" value="1"/>
</dbReference>
<dbReference type="InterPro" id="IPR011034">
    <property type="entry name" value="Formyl_transferase-like_C_sf"/>
</dbReference>
<organism evidence="7 8">
    <name type="scientific">Ancrocorticia populi</name>
    <dbReference type="NCBI Taxonomy" id="2175228"/>
    <lineage>
        <taxon>Bacteria</taxon>
        <taxon>Bacillati</taxon>
        <taxon>Actinomycetota</taxon>
        <taxon>Actinomycetes</taxon>
        <taxon>Actinomycetales</taxon>
        <taxon>Actinomycetaceae</taxon>
        <taxon>Ancrocorticia</taxon>
    </lineage>
</organism>
<keyword evidence="3 5" id="KW-0378">Hydrolase</keyword>
<feature type="compositionally biased region" description="Basic and acidic residues" evidence="6">
    <location>
        <begin position="213"/>
        <end position="222"/>
    </location>
</feature>
<feature type="region of interest" description="Disordered" evidence="6">
    <location>
        <begin position="196"/>
        <end position="222"/>
    </location>
</feature>
<gene>
    <name evidence="7" type="ORF">DD236_11345</name>
</gene>
<dbReference type="HAMAP" id="MF_00527">
    <property type="entry name" value="3MGH"/>
    <property type="match status" value="1"/>
</dbReference>
<comment type="caution">
    <text evidence="7">The sequence shown here is derived from an EMBL/GenBank/DDBJ whole genome shotgun (WGS) entry which is preliminary data.</text>
</comment>
<sequence>MALELNSSPLEVAPQLLGATVRANGVSIRITEVEAYLGAADPASHAFKGETARNGTMFGAPGAIYVYFTYGMHYCMNIVCWPAGRAGGCLVRAGEVIEGEELARERRPAVVRSRDLARGPANLTRCLAINREWDGAALCVDGVRLKDGEEFVVVNTHEPEPLIQTGPRVGVSGIGGDGQLYPWRFWIPGDPTVSAYKRGGGSRTKHGQATKVTARDQRLNPQ</sequence>
<dbReference type="PANTHER" id="PTHR10429:SF0">
    <property type="entry name" value="DNA-3-METHYLADENINE GLYCOSYLASE"/>
    <property type="match status" value="1"/>
</dbReference>
<reference evidence="8" key="1">
    <citation type="submission" date="2018-05" db="EMBL/GenBank/DDBJ databases">
        <authorList>
            <person name="Li Y."/>
        </authorList>
    </citation>
    <scope>NUCLEOTIDE SEQUENCE [LARGE SCALE GENOMIC DNA]</scope>
    <source>
        <strain evidence="8">sk1b4</strain>
    </source>
</reference>
<evidence type="ECO:0000256" key="4">
    <source>
        <dbReference type="ARBA" id="ARBA00023204"/>
    </source>
</evidence>
<evidence type="ECO:0000256" key="5">
    <source>
        <dbReference type="HAMAP-Rule" id="MF_00527"/>
    </source>
</evidence>
<name>A0A2V1K316_9ACTO</name>
<evidence type="ECO:0000256" key="1">
    <source>
        <dbReference type="ARBA" id="ARBA00009232"/>
    </source>
</evidence>
<dbReference type="RefSeq" id="WP_109094509.1">
    <property type="nucleotide sequence ID" value="NZ_CAMELQ010000009.1"/>
</dbReference>
<dbReference type="AlphaFoldDB" id="A0A2V1K316"/>
<protein>
    <recommendedName>
        <fullName evidence="5">Putative 3-methyladenine DNA glycosylase</fullName>
        <ecNumber evidence="5">3.2.2.-</ecNumber>
    </recommendedName>
</protein>
<dbReference type="InterPro" id="IPR003180">
    <property type="entry name" value="MPG"/>
</dbReference>
<accession>A0A2V1K316</accession>
<dbReference type="CDD" id="cd00540">
    <property type="entry name" value="AAG"/>
    <property type="match status" value="1"/>
</dbReference>
<dbReference type="OrthoDB" id="9794313at2"/>
<comment type="similarity">
    <text evidence="1 5">Belongs to the DNA glycosylase MPG family.</text>
</comment>
<dbReference type="Proteomes" id="UP000245283">
    <property type="component" value="Unassembled WGS sequence"/>
</dbReference>
<dbReference type="PANTHER" id="PTHR10429">
    <property type="entry name" value="DNA-3-METHYLADENINE GLYCOSYLASE"/>
    <property type="match status" value="1"/>
</dbReference>
<proteinExistence type="inferred from homology"/>
<evidence type="ECO:0000256" key="2">
    <source>
        <dbReference type="ARBA" id="ARBA00022763"/>
    </source>
</evidence>
<dbReference type="Pfam" id="PF02245">
    <property type="entry name" value="Pur_DNA_glyco"/>
    <property type="match status" value="1"/>
</dbReference>
<dbReference type="EMBL" id="QETB01000006">
    <property type="protein sequence ID" value="PWF24613.1"/>
    <property type="molecule type" value="Genomic_DNA"/>
</dbReference>
<evidence type="ECO:0000256" key="6">
    <source>
        <dbReference type="SAM" id="MobiDB-lite"/>
    </source>
</evidence>
<keyword evidence="4 5" id="KW-0234">DNA repair</keyword>